<dbReference type="EMBL" id="MZXW01000022">
    <property type="protein sequence ID" value="RXT44808.1"/>
    <property type="molecule type" value="Genomic_DNA"/>
</dbReference>
<evidence type="ECO:0000313" key="2">
    <source>
        <dbReference type="Proteomes" id="UP000290819"/>
    </source>
</evidence>
<dbReference type="OrthoDB" id="9810122at2"/>
<name>A0A4Q1V0L0_9BRAD</name>
<reference evidence="1 2" key="1">
    <citation type="submission" date="2017-03" db="EMBL/GenBank/DDBJ databases">
        <authorList>
            <person name="Safronova V.I."/>
            <person name="Sazanova A.L."/>
            <person name="Chirak E.R."/>
        </authorList>
    </citation>
    <scope>NUCLEOTIDE SEQUENCE [LARGE SCALE GENOMIC DNA]</scope>
    <source>
        <strain evidence="1 2">Opo-243</strain>
    </source>
</reference>
<comment type="caution">
    <text evidence="1">The sequence shown here is derived from an EMBL/GenBank/DDBJ whole genome shotgun (WGS) entry which is preliminary data.</text>
</comment>
<proteinExistence type="predicted"/>
<evidence type="ECO:0008006" key="3">
    <source>
        <dbReference type="Google" id="ProtNLM"/>
    </source>
</evidence>
<accession>A0A4Q1V0L0</accession>
<gene>
    <name evidence="1" type="ORF">B5V03_19665</name>
</gene>
<sequence length="285" mass="32225">MADAVDLLQSLLQVNHAHYRSDEGVFTALLRQFKSDELAKPRYADPKRLLRYGFKLYSQSDEDGILQEIFRRIGTSNRTFVEFGVENGIECNTVKLLVEGWRGLWLDGSTANVAQIHTHFDAFARDGRLRAVPAFITAENINSLIEQGGVTGDIDLLSIDIDGNDYWVWQAIEVVRPRVVVIEYNSALRPPMSAVVPYDPARQWDGSNYFGASLEALVRLGRKKGYRIVGCNFGGFNAFFVHESCAGDHFLDPPTAEEHYEPPRNYYIYSEGRYPPPRPGVFVEV</sequence>
<dbReference type="Proteomes" id="UP000290819">
    <property type="component" value="Unassembled WGS sequence"/>
</dbReference>
<keyword evidence="2" id="KW-1185">Reference proteome</keyword>
<protein>
    <recommendedName>
        <fullName evidence="3">Methyltransferase FkbM domain-containing protein</fullName>
    </recommendedName>
</protein>
<organism evidence="1 2">
    <name type="scientific">Bradyrhizobium betae</name>
    <dbReference type="NCBI Taxonomy" id="244734"/>
    <lineage>
        <taxon>Bacteria</taxon>
        <taxon>Pseudomonadati</taxon>
        <taxon>Pseudomonadota</taxon>
        <taxon>Alphaproteobacteria</taxon>
        <taxon>Hyphomicrobiales</taxon>
        <taxon>Nitrobacteraceae</taxon>
        <taxon>Bradyrhizobium</taxon>
    </lineage>
</organism>
<dbReference type="RefSeq" id="WP_129272089.1">
    <property type="nucleotide sequence ID" value="NZ_MZXW01000022.1"/>
</dbReference>
<evidence type="ECO:0000313" key="1">
    <source>
        <dbReference type="EMBL" id="RXT44808.1"/>
    </source>
</evidence>
<dbReference type="AlphaFoldDB" id="A0A4Q1V0L0"/>